<organism evidence="1 2">
    <name type="scientific">Acidovorax facilis</name>
    <dbReference type="NCBI Taxonomy" id="12917"/>
    <lineage>
        <taxon>Bacteria</taxon>
        <taxon>Pseudomonadati</taxon>
        <taxon>Pseudomonadota</taxon>
        <taxon>Betaproteobacteria</taxon>
        <taxon>Burkholderiales</taxon>
        <taxon>Comamonadaceae</taxon>
        <taxon>Acidovorax</taxon>
    </lineage>
</organism>
<reference evidence="2" key="1">
    <citation type="journal article" date="2019" name="Int. J. Syst. Evol. Microbiol.">
        <title>The Global Catalogue of Microorganisms (GCM) 10K type strain sequencing project: providing services to taxonomists for standard genome sequencing and annotation.</title>
        <authorList>
            <consortium name="The Broad Institute Genomics Platform"/>
            <consortium name="The Broad Institute Genome Sequencing Center for Infectious Disease"/>
            <person name="Wu L."/>
            <person name="Ma J."/>
        </authorList>
    </citation>
    <scope>NUCLEOTIDE SEQUENCE [LARGE SCALE GENOMIC DNA]</scope>
    <source>
        <strain evidence="2">CCUG 2113</strain>
    </source>
</reference>
<dbReference type="EMBL" id="JBHSAJ010000181">
    <property type="protein sequence ID" value="MFC3938487.1"/>
    <property type="molecule type" value="Genomic_DNA"/>
</dbReference>
<proteinExistence type="predicted"/>
<name>A0ABV8DJK6_9BURK</name>
<protein>
    <submittedName>
        <fullName evidence="1">Uncharacterized protein</fullName>
    </submittedName>
</protein>
<evidence type="ECO:0000313" key="2">
    <source>
        <dbReference type="Proteomes" id="UP001595693"/>
    </source>
</evidence>
<dbReference type="Proteomes" id="UP001595693">
    <property type="component" value="Unassembled WGS sequence"/>
</dbReference>
<keyword evidence="2" id="KW-1185">Reference proteome</keyword>
<sequence>MRMQSQAVLHGIKSSKGDYEGRAFDSTTFHLSVDMGQSSSGESIGVVTRPFKFGDSSEFQKWAHLKNKWPITGVMCDCEFDVVAGADNSTKLTLLGIRPAATAKAAA</sequence>
<evidence type="ECO:0000313" key="1">
    <source>
        <dbReference type="EMBL" id="MFC3938487.1"/>
    </source>
</evidence>
<gene>
    <name evidence="1" type="ORF">ACFOW3_28095</name>
</gene>
<accession>A0ABV8DJK6</accession>
<comment type="caution">
    <text evidence="1">The sequence shown here is derived from an EMBL/GenBank/DDBJ whole genome shotgun (WGS) entry which is preliminary data.</text>
</comment>